<evidence type="ECO:0000256" key="1">
    <source>
        <dbReference type="SAM" id="Coils"/>
    </source>
</evidence>
<dbReference type="SUPFAM" id="SSF53448">
    <property type="entry name" value="Nucleotide-diphospho-sugar transferases"/>
    <property type="match status" value="1"/>
</dbReference>
<proteinExistence type="predicted"/>
<keyword evidence="1" id="KW-0175">Coiled coil</keyword>
<dbReference type="InterPro" id="IPR011990">
    <property type="entry name" value="TPR-like_helical_dom_sf"/>
</dbReference>
<dbReference type="SUPFAM" id="SSF48452">
    <property type="entry name" value="TPR-like"/>
    <property type="match status" value="1"/>
</dbReference>
<sequence>MKSLISACMIVKDEESFIKESIASVLPYVEEVVVIDTGSKDATVSIASYMGAKTIEIPWQGDFSKARNAAIQHSSLPIVLMIDADERLDHRTVHALYDTARFLDENKSMAARIRIRNYTDDENSSISYVTRMFPNNGKFKYTGRIHEQLCEEGNVPESIDTDIEFNHFGYMPEVINQKQKLTRNIELLRKEASENEDNSYITYQLGKTHAIQKEYAEAETYLRQAYQSASQDSHYCLPNIIYSLCHVLLQVKKYNDFSSIIDEAITLYPDYTDLYFMKGRAIVDNLDVTQFHLVPQLFERCVELGEVSNTQYESHVGVGTFKALYNLGIYYEMAGQKQQAMDCYERCSEFGFKPAMERLLLLR</sequence>
<dbReference type="CDD" id="cd02511">
    <property type="entry name" value="Beta4Glucosyltransferase"/>
    <property type="match status" value="1"/>
</dbReference>
<dbReference type="InterPro" id="IPR029044">
    <property type="entry name" value="Nucleotide-diphossugar_trans"/>
</dbReference>
<reference evidence="3 4" key="1">
    <citation type="submission" date="2020-05" db="EMBL/GenBank/DDBJ databases">
        <title>Whole genome sequencing and identification of novel metabolites from Paenibacillus alvei strain JR949.</title>
        <authorList>
            <person name="Rajendhran J."/>
            <person name="Sree Pranav P."/>
            <person name="Mahalakshmi B."/>
            <person name="Karthikeyan R."/>
        </authorList>
    </citation>
    <scope>NUCLEOTIDE SEQUENCE [LARGE SCALE GENOMIC DNA]</scope>
    <source>
        <strain evidence="3 4">JR949</strain>
    </source>
</reference>
<gene>
    <name evidence="3" type="ORF">HMI46_11985</name>
</gene>
<evidence type="ECO:0000259" key="2">
    <source>
        <dbReference type="Pfam" id="PF00535"/>
    </source>
</evidence>
<dbReference type="RefSeq" id="WP_171416780.1">
    <property type="nucleotide sequence ID" value="NZ_JABFOR010000012.1"/>
</dbReference>
<dbReference type="InterPro" id="IPR001173">
    <property type="entry name" value="Glyco_trans_2-like"/>
</dbReference>
<dbReference type="SMART" id="SM00028">
    <property type="entry name" value="TPR"/>
    <property type="match status" value="2"/>
</dbReference>
<dbReference type="Gene3D" id="3.90.550.10">
    <property type="entry name" value="Spore Coat Polysaccharide Biosynthesis Protein SpsA, Chain A"/>
    <property type="match status" value="1"/>
</dbReference>
<dbReference type="PANTHER" id="PTHR43630">
    <property type="entry name" value="POLY-BETA-1,6-N-ACETYL-D-GLUCOSAMINE SYNTHASE"/>
    <property type="match status" value="1"/>
</dbReference>
<dbReference type="Pfam" id="PF00535">
    <property type="entry name" value="Glycos_transf_2"/>
    <property type="match status" value="1"/>
</dbReference>
<protein>
    <submittedName>
        <fullName evidence="3">Glycosyltransferase</fullName>
    </submittedName>
</protein>
<dbReference type="PANTHER" id="PTHR43630:SF2">
    <property type="entry name" value="GLYCOSYLTRANSFERASE"/>
    <property type="match status" value="1"/>
</dbReference>
<organism evidence="3 4">
    <name type="scientific">Paenibacillus alvei</name>
    <name type="common">Bacillus alvei</name>
    <dbReference type="NCBI Taxonomy" id="44250"/>
    <lineage>
        <taxon>Bacteria</taxon>
        <taxon>Bacillati</taxon>
        <taxon>Bacillota</taxon>
        <taxon>Bacilli</taxon>
        <taxon>Bacillales</taxon>
        <taxon>Paenibacillaceae</taxon>
        <taxon>Paenibacillus</taxon>
    </lineage>
</organism>
<dbReference type="AlphaFoldDB" id="A0AAP7A1U9"/>
<name>A0AAP7A1U9_PAEAL</name>
<dbReference type="Proteomes" id="UP000552038">
    <property type="component" value="Unassembled WGS sequence"/>
</dbReference>
<comment type="caution">
    <text evidence="3">The sequence shown here is derived from an EMBL/GenBank/DDBJ whole genome shotgun (WGS) entry which is preliminary data.</text>
</comment>
<dbReference type="Gene3D" id="1.25.40.10">
    <property type="entry name" value="Tetratricopeptide repeat domain"/>
    <property type="match status" value="1"/>
</dbReference>
<feature type="coiled-coil region" evidence="1">
    <location>
        <begin position="171"/>
        <end position="198"/>
    </location>
</feature>
<dbReference type="InterPro" id="IPR019734">
    <property type="entry name" value="TPR_rpt"/>
</dbReference>
<dbReference type="EMBL" id="JABFOR010000012">
    <property type="protein sequence ID" value="NOJ71278.1"/>
    <property type="molecule type" value="Genomic_DNA"/>
</dbReference>
<feature type="domain" description="Glycosyltransferase 2-like" evidence="2">
    <location>
        <begin position="6"/>
        <end position="128"/>
    </location>
</feature>
<evidence type="ECO:0000313" key="4">
    <source>
        <dbReference type="Proteomes" id="UP000552038"/>
    </source>
</evidence>
<evidence type="ECO:0000313" key="3">
    <source>
        <dbReference type="EMBL" id="NOJ71278.1"/>
    </source>
</evidence>
<accession>A0AAP7A1U9</accession>